<dbReference type="EMBL" id="JAUHGV010000007">
    <property type="protein sequence ID" value="MDN4012417.1"/>
    <property type="molecule type" value="Genomic_DNA"/>
</dbReference>
<dbReference type="Pfam" id="PF13712">
    <property type="entry name" value="Glyco_tranf_2_5"/>
    <property type="match status" value="1"/>
</dbReference>
<dbReference type="InterPro" id="IPR029044">
    <property type="entry name" value="Nucleotide-diphossugar_trans"/>
</dbReference>
<name>A0AAJ1R4Y8_9FLAO</name>
<comment type="caution">
    <text evidence="2">The sequence shown here is derived from an EMBL/GenBank/DDBJ whole genome shotgun (WGS) entry which is preliminary data.</text>
</comment>
<feature type="domain" description="Streptomycin biosynthesis protein StrF" evidence="1">
    <location>
        <begin position="6"/>
        <end position="184"/>
    </location>
</feature>
<proteinExistence type="predicted"/>
<dbReference type="InterPro" id="IPR059123">
    <property type="entry name" value="StrF_dom"/>
</dbReference>
<dbReference type="SUPFAM" id="SSF53448">
    <property type="entry name" value="Nucleotide-diphospho-sugar transferases"/>
    <property type="match status" value="1"/>
</dbReference>
<organism evidence="2 3">
    <name type="scientific">Chryseobacterium gambrini</name>
    <dbReference type="NCBI Taxonomy" id="373672"/>
    <lineage>
        <taxon>Bacteria</taxon>
        <taxon>Pseudomonadati</taxon>
        <taxon>Bacteroidota</taxon>
        <taxon>Flavobacteriia</taxon>
        <taxon>Flavobacteriales</taxon>
        <taxon>Weeksellaceae</taxon>
        <taxon>Chryseobacterium group</taxon>
        <taxon>Chryseobacterium</taxon>
    </lineage>
</organism>
<dbReference type="Proteomes" id="UP001225933">
    <property type="component" value="Unassembled WGS sequence"/>
</dbReference>
<reference evidence="2" key="1">
    <citation type="submission" date="2023-06" db="EMBL/GenBank/DDBJ databases">
        <title>Two Chryseobacterium gambrini strains from China.</title>
        <authorList>
            <person name="Zeng J."/>
            <person name="Wu Y."/>
        </authorList>
    </citation>
    <scope>NUCLEOTIDE SEQUENCE</scope>
    <source>
        <strain evidence="2">SQ219</strain>
    </source>
</reference>
<accession>A0AAJ1R4Y8</accession>
<evidence type="ECO:0000313" key="2">
    <source>
        <dbReference type="EMBL" id="MDN4012417.1"/>
    </source>
</evidence>
<dbReference type="RefSeq" id="WP_214588280.1">
    <property type="nucleotide sequence ID" value="NZ_JAUHGV010000007.1"/>
</dbReference>
<gene>
    <name evidence="2" type="ORF">QX233_08110</name>
</gene>
<dbReference type="AlphaFoldDB" id="A0AAJ1R4Y8"/>
<protein>
    <submittedName>
        <fullName evidence="2">Glycosyltransferase</fullName>
    </submittedName>
</protein>
<evidence type="ECO:0000259" key="1">
    <source>
        <dbReference type="Pfam" id="PF13712"/>
    </source>
</evidence>
<evidence type="ECO:0000313" key="3">
    <source>
        <dbReference type="Proteomes" id="UP001225933"/>
    </source>
</evidence>
<sequence>MLSIIISSYQPQYFAALEKNIAETCGVEFEVIKIENPALMGICEAYNKGAEKAKYDNLLFIHEDILISTMNWGTPLILSLSEAKTGIIGIAGGTYVPAAPYGWFTTMNNAKISIIQHKKGGSKIIEKTFETKKEKVIAVDGVFLGIKKSIFNKFKFDENLKGYHGYDTELSLRISSQYQNYVTSEILIEHFSQGNPDHKWLESNIYTRNKLGSNFNITINKDLEYQMYERFVRDYFKYHPKNLLTLIQILKFFPIFKIGRRKYLPLLKFTITQ</sequence>
<dbReference type="Gene3D" id="3.90.550.10">
    <property type="entry name" value="Spore Coat Polysaccharide Biosynthesis Protein SpsA, Chain A"/>
    <property type="match status" value="1"/>
</dbReference>